<dbReference type="Proteomes" id="UP000030693">
    <property type="component" value="Unassembled WGS sequence"/>
</dbReference>
<evidence type="ECO:0000256" key="1">
    <source>
        <dbReference type="ARBA" id="ARBA00012513"/>
    </source>
</evidence>
<dbReference type="InterPro" id="IPR000719">
    <property type="entry name" value="Prot_kinase_dom"/>
</dbReference>
<dbReference type="InterPro" id="IPR011009">
    <property type="entry name" value="Kinase-like_dom_sf"/>
</dbReference>
<keyword evidence="3 4" id="KW-0067">ATP-binding</keyword>
<dbReference type="EC" id="2.7.11.1" evidence="1"/>
<evidence type="ECO:0000256" key="3">
    <source>
        <dbReference type="ARBA" id="ARBA00022840"/>
    </source>
</evidence>
<name>A0A058ZAU0_FONAL</name>
<dbReference type="PROSITE" id="PS00107">
    <property type="entry name" value="PROTEIN_KINASE_ATP"/>
    <property type="match status" value="1"/>
</dbReference>
<evidence type="ECO:0000313" key="8">
    <source>
        <dbReference type="Proteomes" id="UP000030693"/>
    </source>
</evidence>
<dbReference type="SMART" id="SM00220">
    <property type="entry name" value="S_TKc"/>
    <property type="match status" value="1"/>
</dbReference>
<sequence>MDFRIAKGRFKLKRRIGSGAFGEVYLGIDQTNGSEVAIKLEPISSEHPQLHYETRVYRLLSGSNTFPNGGIPKVHWFGKEGEYYVMVMELLGPSLEALFDFCKRRFSVKTVLLLSDQLISRVEALHRADFIHRDIKPDNFLMGRRQTANAVHLVDFGLAKRFRDPKTRTHAYYREGKSLTGTARYASINTHKGIEQSRRDDMEALGYIFMYFLRGSLPWQGQRHGTKAQKYEKIKHIKINCPPAQLCRSYPNEFLEYFNHVRGLRYNDKPDYVYLRNLFRNLFNARNFVYDYMFDWCVVSQKWGVTPPGDMMLETYFPPQGGSGVAALPAGGAPQEGDFRKALPPTQDADGEEETPLAPGSGTGLKPSSPPVPAAGGAPADLSASAAPGAAAGGAAYLQQYGASNPAPAGGSMPTTSGTLPTNSDITLGVATLRVSGNVPASAPPADDPAAGTAKPSALRRKPRPDPGAAVDGGSLPVAGAIPPTEAPAAATSPALVKSQNPPGSTPPPSSAIEAPMPADGQDDNAQPAVQSRRRQLRRLLFPSSYGGDDAS</sequence>
<keyword evidence="2 4" id="KW-0547">Nucleotide-binding</keyword>
<dbReference type="EMBL" id="KB932203">
    <property type="protein sequence ID" value="KCV71038.1"/>
    <property type="molecule type" value="Genomic_DNA"/>
</dbReference>
<dbReference type="PANTHER" id="PTHR11909">
    <property type="entry name" value="CASEIN KINASE-RELATED"/>
    <property type="match status" value="1"/>
</dbReference>
<reference evidence="7" key="1">
    <citation type="submission" date="2013-04" db="EMBL/GenBank/DDBJ databases">
        <title>The Genome Sequence of Fonticula alba ATCC 38817.</title>
        <authorList>
            <consortium name="The Broad Institute Genomics Platform"/>
            <person name="Russ C."/>
            <person name="Cuomo C."/>
            <person name="Burger G."/>
            <person name="Gray M.W."/>
            <person name="Holland P.W.H."/>
            <person name="King N."/>
            <person name="Lang F.B.F."/>
            <person name="Roger A.J."/>
            <person name="Ruiz-Trillo I."/>
            <person name="Brown M."/>
            <person name="Walker B."/>
            <person name="Young S."/>
            <person name="Zeng Q."/>
            <person name="Gargeya S."/>
            <person name="Fitzgerald M."/>
            <person name="Haas B."/>
            <person name="Abouelleil A."/>
            <person name="Allen A.W."/>
            <person name="Alvarado L."/>
            <person name="Arachchi H.M."/>
            <person name="Berlin A.M."/>
            <person name="Chapman S.B."/>
            <person name="Gainer-Dewar J."/>
            <person name="Goldberg J."/>
            <person name="Griggs A."/>
            <person name="Gujja S."/>
            <person name="Hansen M."/>
            <person name="Howarth C."/>
            <person name="Imamovic A."/>
            <person name="Ireland A."/>
            <person name="Larimer J."/>
            <person name="McCowan C."/>
            <person name="Murphy C."/>
            <person name="Pearson M."/>
            <person name="Poon T.W."/>
            <person name="Priest M."/>
            <person name="Roberts A."/>
            <person name="Saif S."/>
            <person name="Shea T."/>
            <person name="Sisk P."/>
            <person name="Sykes S."/>
            <person name="Wortman J."/>
            <person name="Nusbaum C."/>
            <person name="Birren B."/>
        </authorList>
    </citation>
    <scope>NUCLEOTIDE SEQUENCE [LARGE SCALE GENOMIC DNA]</scope>
    <source>
        <strain evidence="7">ATCC 38817</strain>
    </source>
</reference>
<dbReference type="PROSITE" id="PS50011">
    <property type="entry name" value="PROTEIN_KINASE_DOM"/>
    <property type="match status" value="1"/>
</dbReference>
<evidence type="ECO:0000256" key="4">
    <source>
        <dbReference type="PROSITE-ProRule" id="PRU10141"/>
    </source>
</evidence>
<keyword evidence="7" id="KW-0808">Transferase</keyword>
<feature type="region of interest" description="Disordered" evidence="5">
    <location>
        <begin position="437"/>
        <end position="552"/>
    </location>
</feature>
<dbReference type="Gene3D" id="1.10.510.10">
    <property type="entry name" value="Transferase(Phosphotransferase) domain 1"/>
    <property type="match status" value="1"/>
</dbReference>
<feature type="binding site" evidence="4">
    <location>
        <position position="39"/>
    </location>
    <ligand>
        <name>ATP</name>
        <dbReference type="ChEBI" id="CHEBI:30616"/>
    </ligand>
</feature>
<keyword evidence="8" id="KW-1185">Reference proteome</keyword>
<dbReference type="FunFam" id="1.10.510.10:FF:000596">
    <property type="entry name" value="CK1 family protein kinase"/>
    <property type="match status" value="1"/>
</dbReference>
<organism evidence="7">
    <name type="scientific">Fonticula alba</name>
    <name type="common">Slime mold</name>
    <dbReference type="NCBI Taxonomy" id="691883"/>
    <lineage>
        <taxon>Eukaryota</taxon>
        <taxon>Rotosphaerida</taxon>
        <taxon>Fonticulaceae</taxon>
        <taxon>Fonticula</taxon>
    </lineage>
</organism>
<feature type="compositionally biased region" description="Low complexity" evidence="5">
    <location>
        <begin position="479"/>
        <end position="495"/>
    </location>
</feature>
<dbReference type="OMA" id="KTRTHAY"/>
<dbReference type="InterPro" id="IPR017441">
    <property type="entry name" value="Protein_kinase_ATP_BS"/>
</dbReference>
<evidence type="ECO:0000256" key="5">
    <source>
        <dbReference type="SAM" id="MobiDB-lite"/>
    </source>
</evidence>
<feature type="region of interest" description="Disordered" evidence="5">
    <location>
        <begin position="324"/>
        <end position="387"/>
    </location>
</feature>
<dbReference type="InterPro" id="IPR050235">
    <property type="entry name" value="CK1_Ser-Thr_kinase"/>
</dbReference>
<gene>
    <name evidence="7" type="ORF">H696_01986</name>
</gene>
<feature type="domain" description="Protein kinase" evidence="6">
    <location>
        <begin position="10"/>
        <end position="283"/>
    </location>
</feature>
<evidence type="ECO:0000256" key="2">
    <source>
        <dbReference type="ARBA" id="ARBA00022741"/>
    </source>
</evidence>
<dbReference type="InterPro" id="IPR008271">
    <property type="entry name" value="Ser/Thr_kinase_AS"/>
</dbReference>
<feature type="compositionally biased region" description="Low complexity" evidence="5">
    <location>
        <begin position="374"/>
        <end position="387"/>
    </location>
</feature>
<dbReference type="PROSITE" id="PS00108">
    <property type="entry name" value="PROTEIN_KINASE_ST"/>
    <property type="match status" value="1"/>
</dbReference>
<accession>A0A058ZAU0</accession>
<protein>
    <recommendedName>
        <fullName evidence="1">non-specific serine/threonine protein kinase</fullName>
        <ecNumber evidence="1">2.7.11.1</ecNumber>
    </recommendedName>
</protein>
<keyword evidence="7" id="KW-0418">Kinase</keyword>
<dbReference type="AlphaFoldDB" id="A0A058ZAU0"/>
<dbReference type="RefSeq" id="XP_009494161.1">
    <property type="nucleotide sequence ID" value="XM_009495886.1"/>
</dbReference>
<dbReference type="GO" id="GO:0005524">
    <property type="term" value="F:ATP binding"/>
    <property type="evidence" value="ECO:0007669"/>
    <property type="project" value="UniProtKB-UniRule"/>
</dbReference>
<dbReference type="eggNOG" id="KOG1164">
    <property type="taxonomic scope" value="Eukaryota"/>
</dbReference>
<dbReference type="OrthoDB" id="5800476at2759"/>
<dbReference type="CDD" id="cd14016">
    <property type="entry name" value="STKc_CK1"/>
    <property type="match status" value="1"/>
</dbReference>
<dbReference type="SUPFAM" id="SSF56112">
    <property type="entry name" value="Protein kinase-like (PK-like)"/>
    <property type="match status" value="1"/>
</dbReference>
<evidence type="ECO:0000313" key="7">
    <source>
        <dbReference type="EMBL" id="KCV71038.1"/>
    </source>
</evidence>
<evidence type="ECO:0000259" key="6">
    <source>
        <dbReference type="PROSITE" id="PS50011"/>
    </source>
</evidence>
<dbReference type="STRING" id="691883.A0A058ZAU0"/>
<dbReference type="GeneID" id="20526711"/>
<proteinExistence type="predicted"/>
<dbReference type="Pfam" id="PF00069">
    <property type="entry name" value="Pkinase"/>
    <property type="match status" value="1"/>
</dbReference>
<dbReference type="GO" id="GO:0004674">
    <property type="term" value="F:protein serine/threonine kinase activity"/>
    <property type="evidence" value="ECO:0007669"/>
    <property type="project" value="UniProtKB-EC"/>
</dbReference>